<accession>A0ABW4Q007</accession>
<dbReference type="RefSeq" id="WP_343904247.1">
    <property type="nucleotide sequence ID" value="NZ_BAAAIS010000002.1"/>
</dbReference>
<dbReference type="Proteomes" id="UP001597280">
    <property type="component" value="Unassembled WGS sequence"/>
</dbReference>
<dbReference type="Gene3D" id="3.40.50.300">
    <property type="entry name" value="P-loop containing nucleotide triphosphate hydrolases"/>
    <property type="match status" value="1"/>
</dbReference>
<dbReference type="NCBIfam" id="TIGR01547">
    <property type="entry name" value="phage_term_2"/>
    <property type="match status" value="1"/>
</dbReference>
<dbReference type="Pfam" id="PF03237">
    <property type="entry name" value="Terminase_6N"/>
    <property type="match status" value="1"/>
</dbReference>
<proteinExistence type="predicted"/>
<keyword evidence="2" id="KW-1185">Reference proteome</keyword>
<sequence>MPGLSTAQHASILESTGAVNGWEGSIRSGKTIASLIRWAEFVTAAPQGHLAILGWTLTTIQRNVLDPLANLHPSIVRHTRGQNIAWIMGREVQLVGFSDKRSEAVIRGLTLAGAYVDEATLMPEQTFVQLLGRLSIDGSKLFFTTNPDSQSHWLRRRYLARLRDLPDWRVFHFTMADNPSLSPAYVEAKRREFTGLWYRRFILGEWVSAEGAIYDAWDPDTHVIPWEDLPPMRRLLGVGLDYGTTNPTSAILIGLADDGTLYLIDEWRHDPAVAQQRLTDAQLSTRLREWLDQPHLPYPSDLRPEWLFIDPAAASLKVQLHQDGERRVTDADNGVKYGIRTTASLLALGALHVTDRCEGFIDEAPSYAWDPKATEKGEDKPLKVADHSLDAARYAITTTETYWRPWVDDWKTRQETSP</sequence>
<evidence type="ECO:0000313" key="1">
    <source>
        <dbReference type="EMBL" id="MFD1835036.1"/>
    </source>
</evidence>
<comment type="caution">
    <text evidence="1">The sequence shown here is derived from an EMBL/GenBank/DDBJ whole genome shotgun (WGS) entry which is preliminary data.</text>
</comment>
<protein>
    <submittedName>
        <fullName evidence="1">PBSX family phage terminase large subunit</fullName>
    </submittedName>
</protein>
<dbReference type="Gene3D" id="3.30.420.280">
    <property type="match status" value="1"/>
</dbReference>
<dbReference type="EMBL" id="JBHUFL010000002">
    <property type="protein sequence ID" value="MFD1835036.1"/>
    <property type="molecule type" value="Genomic_DNA"/>
</dbReference>
<dbReference type="InterPro" id="IPR006437">
    <property type="entry name" value="Phage_terminase_lsu"/>
</dbReference>
<name>A0ABW4Q007_9MICO</name>
<gene>
    <name evidence="1" type="ORF">ACFSDA_08080</name>
</gene>
<reference evidence="2" key="1">
    <citation type="journal article" date="2019" name="Int. J. Syst. Evol. Microbiol.">
        <title>The Global Catalogue of Microorganisms (GCM) 10K type strain sequencing project: providing services to taxonomists for standard genome sequencing and annotation.</title>
        <authorList>
            <consortium name="The Broad Institute Genomics Platform"/>
            <consortium name="The Broad Institute Genome Sequencing Center for Infectious Disease"/>
            <person name="Wu L."/>
            <person name="Ma J."/>
        </authorList>
    </citation>
    <scope>NUCLEOTIDE SEQUENCE [LARGE SCALE GENOMIC DNA]</scope>
    <source>
        <strain evidence="2">JCM 11650</strain>
    </source>
</reference>
<organism evidence="1 2">
    <name type="scientific">Brachybacterium rhamnosum</name>
    <dbReference type="NCBI Taxonomy" id="173361"/>
    <lineage>
        <taxon>Bacteria</taxon>
        <taxon>Bacillati</taxon>
        <taxon>Actinomycetota</taxon>
        <taxon>Actinomycetes</taxon>
        <taxon>Micrococcales</taxon>
        <taxon>Dermabacteraceae</taxon>
        <taxon>Brachybacterium</taxon>
    </lineage>
</organism>
<dbReference type="InterPro" id="IPR027417">
    <property type="entry name" value="P-loop_NTPase"/>
</dbReference>
<evidence type="ECO:0000313" key="2">
    <source>
        <dbReference type="Proteomes" id="UP001597280"/>
    </source>
</evidence>